<organism evidence="7 8">
    <name type="scientific">Terrimicrobium sacchariphilum</name>
    <dbReference type="NCBI Taxonomy" id="690879"/>
    <lineage>
        <taxon>Bacteria</taxon>
        <taxon>Pseudomonadati</taxon>
        <taxon>Verrucomicrobiota</taxon>
        <taxon>Terrimicrobiia</taxon>
        <taxon>Terrimicrobiales</taxon>
        <taxon>Terrimicrobiaceae</taxon>
        <taxon>Terrimicrobium</taxon>
    </lineage>
</organism>
<keyword evidence="3" id="KW-0804">Transcription</keyword>
<dbReference type="PANTHER" id="PTHR30146:SF153">
    <property type="entry name" value="LACTOSE OPERON REPRESSOR"/>
    <property type="match status" value="1"/>
</dbReference>
<comment type="caution">
    <text evidence="7">The sequence shown here is derived from an EMBL/GenBank/DDBJ whole genome shotgun (WGS) entry which is preliminary data.</text>
</comment>
<dbReference type="Proteomes" id="UP000076023">
    <property type="component" value="Unassembled WGS sequence"/>
</dbReference>
<evidence type="ECO:0000256" key="2">
    <source>
        <dbReference type="ARBA" id="ARBA00023125"/>
    </source>
</evidence>
<dbReference type="Gene3D" id="3.40.50.2300">
    <property type="match status" value="2"/>
</dbReference>
<dbReference type="GO" id="GO:0000976">
    <property type="term" value="F:transcription cis-regulatory region binding"/>
    <property type="evidence" value="ECO:0007669"/>
    <property type="project" value="TreeGrafter"/>
</dbReference>
<reference evidence="8" key="1">
    <citation type="journal article" date="2017" name="Genome Announc.">
        <title>Draft Genome Sequence of Terrimicrobium sacchariphilum NM-5T, a Facultative Anaerobic Soil Bacterium of the Class Spartobacteria.</title>
        <authorList>
            <person name="Qiu Y.L."/>
            <person name="Tourlousse D.M."/>
            <person name="Matsuura N."/>
            <person name="Ohashi A."/>
            <person name="Sekiguchi Y."/>
        </authorList>
    </citation>
    <scope>NUCLEOTIDE SEQUENCE [LARGE SCALE GENOMIC DNA]</scope>
    <source>
        <strain evidence="8">NM-5</strain>
    </source>
</reference>
<feature type="domain" description="HTH gntR-type" evidence="5">
    <location>
        <begin position="14"/>
        <end position="65"/>
    </location>
</feature>
<dbReference type="OrthoDB" id="183809at2"/>
<dbReference type="InterPro" id="IPR046335">
    <property type="entry name" value="LacI/GalR-like_sensor"/>
</dbReference>
<dbReference type="InterPro" id="IPR036388">
    <property type="entry name" value="WH-like_DNA-bd_sf"/>
</dbReference>
<dbReference type="InterPro" id="IPR036390">
    <property type="entry name" value="WH_DNA-bd_sf"/>
</dbReference>
<dbReference type="InterPro" id="IPR000524">
    <property type="entry name" value="Tscrpt_reg_HTH_GntR"/>
</dbReference>
<name>A0A146G6N4_TERSA</name>
<accession>A0A146G6N4</accession>
<evidence type="ECO:0000313" key="8">
    <source>
        <dbReference type="Proteomes" id="UP000076023"/>
    </source>
</evidence>
<proteinExistence type="predicted"/>
<dbReference type="AlphaFoldDB" id="A0A146G6N4"/>
<dbReference type="Gene3D" id="1.10.10.10">
    <property type="entry name" value="Winged helix-like DNA-binding domain superfamily/Winged helix DNA-binding domain"/>
    <property type="match status" value="1"/>
</dbReference>
<dbReference type="GO" id="GO:0003700">
    <property type="term" value="F:DNA-binding transcription factor activity"/>
    <property type="evidence" value="ECO:0007669"/>
    <property type="project" value="InterPro"/>
</dbReference>
<gene>
    <name evidence="7" type="ORF">TSACC_21447</name>
</gene>
<keyword evidence="8" id="KW-1185">Reference proteome</keyword>
<feature type="domain" description="Transcriptional regulator LacI/GalR-like sensor" evidence="6">
    <location>
        <begin position="186"/>
        <end position="355"/>
    </location>
</feature>
<evidence type="ECO:0000259" key="6">
    <source>
        <dbReference type="Pfam" id="PF13377"/>
    </source>
</evidence>
<dbReference type="CDD" id="cd06267">
    <property type="entry name" value="PBP1_LacI_sugar_binding-like"/>
    <property type="match status" value="1"/>
</dbReference>
<dbReference type="PANTHER" id="PTHR30146">
    <property type="entry name" value="LACI-RELATED TRANSCRIPTIONAL REPRESSOR"/>
    <property type="match status" value="1"/>
</dbReference>
<dbReference type="RefSeq" id="WP_075078823.1">
    <property type="nucleotide sequence ID" value="NZ_BDCO01000002.1"/>
</dbReference>
<evidence type="ECO:0000313" key="7">
    <source>
        <dbReference type="EMBL" id="GAT33042.1"/>
    </source>
</evidence>
<evidence type="ECO:0000256" key="4">
    <source>
        <dbReference type="SAM" id="MobiDB-lite"/>
    </source>
</evidence>
<evidence type="ECO:0000259" key="5">
    <source>
        <dbReference type="Pfam" id="PF00392"/>
    </source>
</evidence>
<dbReference type="SUPFAM" id="SSF46785">
    <property type="entry name" value="Winged helix' DNA-binding domain"/>
    <property type="match status" value="1"/>
</dbReference>
<keyword evidence="1" id="KW-0805">Transcription regulation</keyword>
<keyword evidence="2 7" id="KW-0238">DNA-binding</keyword>
<evidence type="ECO:0000256" key="1">
    <source>
        <dbReference type="ARBA" id="ARBA00023015"/>
    </source>
</evidence>
<feature type="region of interest" description="Disordered" evidence="4">
    <location>
        <begin position="350"/>
        <end position="373"/>
    </location>
</feature>
<protein>
    <submittedName>
        <fullName evidence="7">DNA-binding transcriptional regulator, LacI/PurR family</fullName>
    </submittedName>
</protein>
<dbReference type="Pfam" id="PF00392">
    <property type="entry name" value="GntR"/>
    <property type="match status" value="1"/>
</dbReference>
<dbReference type="InParanoid" id="A0A146G6N4"/>
<dbReference type="InterPro" id="IPR028082">
    <property type="entry name" value="Peripla_BP_I"/>
</dbReference>
<dbReference type="SUPFAM" id="SSF53822">
    <property type="entry name" value="Periplasmic binding protein-like I"/>
    <property type="match status" value="1"/>
</dbReference>
<dbReference type="Pfam" id="PF13377">
    <property type="entry name" value="Peripla_BP_3"/>
    <property type="match status" value="1"/>
</dbReference>
<sequence>MARRVPHTKHFHVSKLLSDHIQSMSAGELLPTMEELKAAYECSQITITHALERLRLQGLIEKPHGKKRLVVAQTSARSRFRVALIRPLWYSPDFEQITNRLYEMGHREQFGFGVHIYSDIHDLDIEQILKQYDAGLLIGTQGITSDQIHAVNSARKPVVFLRERPKSAKASAVWVDDSEVGRLATRHLLDLGHTHIAAMLSEPYNPSATARLQGWRSEMLKAGISDLRDLVIDCSVQHGPDSISSAYERLSQRLDAMPVLPFTAVFCLSWTGALGALRAFRERNIRVPGDVSLVTYSSESPLCDFTDPPLTTVQIDLNQFTREVIHLVEQNLASSSSKSTHRHITLRPHLVSRSSAQSVHPGDRKQKRASRGH</sequence>
<evidence type="ECO:0000256" key="3">
    <source>
        <dbReference type="ARBA" id="ARBA00023163"/>
    </source>
</evidence>
<dbReference type="EMBL" id="BDCO01000002">
    <property type="protein sequence ID" value="GAT33042.1"/>
    <property type="molecule type" value="Genomic_DNA"/>
</dbReference>
<dbReference type="STRING" id="690879.TSACC_21447"/>